<protein>
    <recommendedName>
        <fullName evidence="3">NIDO domain-containing protein</fullName>
    </recommendedName>
</protein>
<dbReference type="Pfam" id="PF06119">
    <property type="entry name" value="NIDO"/>
    <property type="match status" value="1"/>
</dbReference>
<evidence type="ECO:0000313" key="4">
    <source>
        <dbReference type="EMBL" id="CAD7652968.1"/>
    </source>
</evidence>
<accession>A0A7R9QQJ3</accession>
<dbReference type="EMBL" id="OC920948">
    <property type="protein sequence ID" value="CAD7652968.1"/>
    <property type="molecule type" value="Genomic_DNA"/>
</dbReference>
<dbReference type="GO" id="GO:0007160">
    <property type="term" value="P:cell-matrix adhesion"/>
    <property type="evidence" value="ECO:0007669"/>
    <property type="project" value="InterPro"/>
</dbReference>
<feature type="non-terminal residue" evidence="4">
    <location>
        <position position="399"/>
    </location>
</feature>
<feature type="region of interest" description="Disordered" evidence="2">
    <location>
        <begin position="1"/>
        <end position="41"/>
    </location>
</feature>
<dbReference type="AlphaFoldDB" id="A0A7R9QQJ3"/>
<dbReference type="PANTHER" id="PTHR13802:SF52">
    <property type="entry name" value="MUCIN-4"/>
    <property type="match status" value="1"/>
</dbReference>
<dbReference type="SMART" id="SM00539">
    <property type="entry name" value="NIDO"/>
    <property type="match status" value="1"/>
</dbReference>
<gene>
    <name evidence="4" type="ORF">ONB1V03_LOCUS9626</name>
</gene>
<dbReference type="InterPro" id="IPR003886">
    <property type="entry name" value="NIDO_dom"/>
</dbReference>
<dbReference type="PROSITE" id="PS51220">
    <property type="entry name" value="NIDO"/>
    <property type="match status" value="1"/>
</dbReference>
<keyword evidence="1" id="KW-1015">Disulfide bond</keyword>
<dbReference type="Proteomes" id="UP000728032">
    <property type="component" value="Unassembled WGS sequence"/>
</dbReference>
<evidence type="ECO:0000256" key="2">
    <source>
        <dbReference type="SAM" id="MobiDB-lite"/>
    </source>
</evidence>
<dbReference type="InterPro" id="IPR051495">
    <property type="entry name" value="Epithelial_Barrier/Signaling"/>
</dbReference>
<feature type="domain" description="NIDO" evidence="3">
    <location>
        <begin position="154"/>
        <end position="316"/>
    </location>
</feature>
<name>A0A7R9QQJ3_9ACAR</name>
<feature type="compositionally biased region" description="Basic residues" evidence="2">
    <location>
        <begin position="1"/>
        <end position="16"/>
    </location>
</feature>
<proteinExistence type="predicted"/>
<evidence type="ECO:0000259" key="3">
    <source>
        <dbReference type="PROSITE" id="PS51220"/>
    </source>
</evidence>
<dbReference type="PANTHER" id="PTHR13802">
    <property type="entry name" value="MUCIN 4-RELATED"/>
    <property type="match status" value="1"/>
</dbReference>
<sequence>NSNAPHHKPHHIHHHNRNDGIHNGVDTGPQGIPGAGDPLRQNHYFNEQNRVEKAGPGVGLMPEEWAHQLMYPYETEDYCHGINSMKQMHDQPLTFRLPFSGIQIYETYLSPGLQVHKDGYVTFNKGLKSYAFPLEFPMVPSDTNVEEDPSIIAAFFAHQDIPSDVDGSGVYFRVIEVEKETNISLKQRLLDDFGTAMAASIGWAPKFALIVTWKNMTFANRRRERELKTNTYQMVLATDEMVTFVMFNYEHISWITHLDNYAGLNGPPAFIGFNGGNSTQAYEYQPFSQNPRISLLPKMGWGNGIEGRFYFTIDEELEPGACVNKELDPNLPDRLPLHTSTDYILMLGGQELNFTGPCLTEESIITCRFDVLKVKGRMMTPNIGAYMFLNMYWMNIPNT</sequence>
<dbReference type="EMBL" id="CAJPVJ010006123">
    <property type="protein sequence ID" value="CAG2170155.1"/>
    <property type="molecule type" value="Genomic_DNA"/>
</dbReference>
<keyword evidence="5" id="KW-1185">Reference proteome</keyword>
<organism evidence="4">
    <name type="scientific">Oppiella nova</name>
    <dbReference type="NCBI Taxonomy" id="334625"/>
    <lineage>
        <taxon>Eukaryota</taxon>
        <taxon>Metazoa</taxon>
        <taxon>Ecdysozoa</taxon>
        <taxon>Arthropoda</taxon>
        <taxon>Chelicerata</taxon>
        <taxon>Arachnida</taxon>
        <taxon>Acari</taxon>
        <taxon>Acariformes</taxon>
        <taxon>Sarcoptiformes</taxon>
        <taxon>Oribatida</taxon>
        <taxon>Brachypylina</taxon>
        <taxon>Oppioidea</taxon>
        <taxon>Oppiidae</taxon>
        <taxon>Oppiella</taxon>
    </lineage>
</organism>
<evidence type="ECO:0000256" key="1">
    <source>
        <dbReference type="ARBA" id="ARBA00023157"/>
    </source>
</evidence>
<feature type="non-terminal residue" evidence="4">
    <location>
        <position position="1"/>
    </location>
</feature>
<dbReference type="OrthoDB" id="9972657at2759"/>
<reference evidence="4" key="1">
    <citation type="submission" date="2020-11" db="EMBL/GenBank/DDBJ databases">
        <authorList>
            <person name="Tran Van P."/>
        </authorList>
    </citation>
    <scope>NUCLEOTIDE SEQUENCE</scope>
</reference>
<evidence type="ECO:0000313" key="5">
    <source>
        <dbReference type="Proteomes" id="UP000728032"/>
    </source>
</evidence>